<proteinExistence type="predicted"/>
<evidence type="ECO:0000256" key="6">
    <source>
        <dbReference type="ARBA" id="ARBA00022723"/>
    </source>
</evidence>
<dbReference type="CDD" id="cd00077">
    <property type="entry name" value="HDc"/>
    <property type="match status" value="1"/>
</dbReference>
<reference evidence="9 10" key="1">
    <citation type="journal article" date="2016" name="Nat. Commun.">
        <title>Thousands of microbial genomes shed light on interconnected biogeochemical processes in an aquifer system.</title>
        <authorList>
            <person name="Anantharaman K."/>
            <person name="Brown C.T."/>
            <person name="Hug L.A."/>
            <person name="Sharon I."/>
            <person name="Castelle C.J."/>
            <person name="Probst A.J."/>
            <person name="Thomas B.C."/>
            <person name="Singh A."/>
            <person name="Wilkins M.J."/>
            <person name="Karaoz U."/>
            <person name="Brodie E.L."/>
            <person name="Williams K.H."/>
            <person name="Hubbard S.S."/>
            <person name="Banfield J.F."/>
        </authorList>
    </citation>
    <scope>NUCLEOTIDE SEQUENCE [LARGE SCALE GENOMIC DNA]</scope>
</reference>
<gene>
    <name evidence="9" type="ORF">A2936_03380</name>
</gene>
<evidence type="ECO:0000259" key="8">
    <source>
        <dbReference type="PROSITE" id="PS51831"/>
    </source>
</evidence>
<dbReference type="SMART" id="SM00471">
    <property type="entry name" value="HDc"/>
    <property type="match status" value="1"/>
</dbReference>
<dbReference type="EC" id="3.1.3.89" evidence="5"/>
<name>A0A1F7UTJ7_9BACT</name>
<keyword evidence="7" id="KW-0378">Hydrolase</keyword>
<dbReference type="SUPFAM" id="SSF109604">
    <property type="entry name" value="HD-domain/PDEase-like"/>
    <property type="match status" value="1"/>
</dbReference>
<dbReference type="PANTHER" id="PTHR11845:SF13">
    <property type="entry name" value="5'-DEOXYNUCLEOTIDASE HDDC2"/>
    <property type="match status" value="1"/>
</dbReference>
<dbReference type="InterPro" id="IPR039356">
    <property type="entry name" value="YfbR/HDDC2"/>
</dbReference>
<sequence>MSTPRDLELLFEIGSLRHVCRGWRQHLGTDCANDLEHTVRVAFLALALARQEGAPNEELILKMALTHDIAETRVSDHSYIQKVYVETDEARAAHDMFSGTILADLKNIIAAFESRQSIEAKIVKDTDNLDIDLELKELEETGHQLPEKWRKFRRLIRDEKFYTASAKKMWDEIQEADPSSWHIAANKWMKIPDAGK</sequence>
<dbReference type="Pfam" id="PF13023">
    <property type="entry name" value="HD_3"/>
    <property type="match status" value="1"/>
</dbReference>
<dbReference type="InterPro" id="IPR006674">
    <property type="entry name" value="HD_domain"/>
</dbReference>
<evidence type="ECO:0000256" key="7">
    <source>
        <dbReference type="ARBA" id="ARBA00022801"/>
    </source>
</evidence>
<evidence type="ECO:0000256" key="2">
    <source>
        <dbReference type="ARBA" id="ARBA00001936"/>
    </source>
</evidence>
<dbReference type="EMBL" id="MGEK01000035">
    <property type="protein sequence ID" value="OGL80997.1"/>
    <property type="molecule type" value="Genomic_DNA"/>
</dbReference>
<evidence type="ECO:0000313" key="10">
    <source>
        <dbReference type="Proteomes" id="UP000176846"/>
    </source>
</evidence>
<comment type="catalytic activity">
    <reaction evidence="1">
        <text>a 2'-deoxyribonucleoside 5'-phosphate + H2O = a 2'-deoxyribonucleoside + phosphate</text>
        <dbReference type="Rhea" id="RHEA:36167"/>
        <dbReference type="ChEBI" id="CHEBI:15377"/>
        <dbReference type="ChEBI" id="CHEBI:18274"/>
        <dbReference type="ChEBI" id="CHEBI:43474"/>
        <dbReference type="ChEBI" id="CHEBI:65317"/>
        <dbReference type="EC" id="3.1.3.89"/>
    </reaction>
</comment>
<evidence type="ECO:0000256" key="5">
    <source>
        <dbReference type="ARBA" id="ARBA00012964"/>
    </source>
</evidence>
<dbReference type="Gene3D" id="1.10.3210.10">
    <property type="entry name" value="Hypothetical protein af1432"/>
    <property type="match status" value="1"/>
</dbReference>
<dbReference type="AlphaFoldDB" id="A0A1F7UTJ7"/>
<accession>A0A1F7UTJ7</accession>
<comment type="cofactor">
    <cofactor evidence="2">
        <name>Mn(2+)</name>
        <dbReference type="ChEBI" id="CHEBI:29035"/>
    </cofactor>
</comment>
<evidence type="ECO:0000313" key="9">
    <source>
        <dbReference type="EMBL" id="OGL80997.1"/>
    </source>
</evidence>
<dbReference type="GO" id="GO:0046872">
    <property type="term" value="F:metal ion binding"/>
    <property type="evidence" value="ECO:0007669"/>
    <property type="project" value="UniProtKB-KW"/>
</dbReference>
<dbReference type="PROSITE" id="PS51831">
    <property type="entry name" value="HD"/>
    <property type="match status" value="1"/>
</dbReference>
<evidence type="ECO:0000256" key="4">
    <source>
        <dbReference type="ARBA" id="ARBA00011738"/>
    </source>
</evidence>
<organism evidence="9 10">
    <name type="scientific">Candidatus Uhrbacteria bacterium RIFCSPLOWO2_01_FULL_47_25</name>
    <dbReference type="NCBI Taxonomy" id="1802402"/>
    <lineage>
        <taxon>Bacteria</taxon>
        <taxon>Candidatus Uhriibacteriota</taxon>
    </lineage>
</organism>
<keyword evidence="6" id="KW-0479">Metal-binding</keyword>
<dbReference type="GO" id="GO:0005737">
    <property type="term" value="C:cytoplasm"/>
    <property type="evidence" value="ECO:0007669"/>
    <property type="project" value="TreeGrafter"/>
</dbReference>
<dbReference type="InterPro" id="IPR003607">
    <property type="entry name" value="HD/PDEase_dom"/>
</dbReference>
<dbReference type="Proteomes" id="UP000176846">
    <property type="component" value="Unassembled WGS sequence"/>
</dbReference>
<protein>
    <recommendedName>
        <fullName evidence="5">5'-deoxynucleotidase</fullName>
        <ecNumber evidence="5">3.1.3.89</ecNumber>
    </recommendedName>
</protein>
<comment type="caution">
    <text evidence="9">The sequence shown here is derived from an EMBL/GenBank/DDBJ whole genome shotgun (WGS) entry which is preliminary data.</text>
</comment>
<feature type="domain" description="HD" evidence="8">
    <location>
        <begin position="34"/>
        <end position="132"/>
    </location>
</feature>
<comment type="subunit">
    <text evidence="4">Homodimer.</text>
</comment>
<evidence type="ECO:0000256" key="1">
    <source>
        <dbReference type="ARBA" id="ARBA00001638"/>
    </source>
</evidence>
<comment type="cofactor">
    <cofactor evidence="3">
        <name>Co(2+)</name>
        <dbReference type="ChEBI" id="CHEBI:48828"/>
    </cofactor>
</comment>
<evidence type="ECO:0000256" key="3">
    <source>
        <dbReference type="ARBA" id="ARBA00001941"/>
    </source>
</evidence>
<dbReference type="PANTHER" id="PTHR11845">
    <property type="entry name" value="5'-DEOXYNUCLEOTIDASE HDDC2"/>
    <property type="match status" value="1"/>
</dbReference>
<dbReference type="GO" id="GO:0002953">
    <property type="term" value="F:5'-deoxynucleotidase activity"/>
    <property type="evidence" value="ECO:0007669"/>
    <property type="project" value="UniProtKB-EC"/>
</dbReference>